<accession>A0A4R3LA46</accession>
<organism evidence="10 11">
    <name type="scientific">Hazenella coriacea</name>
    <dbReference type="NCBI Taxonomy" id="1179467"/>
    <lineage>
        <taxon>Bacteria</taxon>
        <taxon>Bacillati</taxon>
        <taxon>Bacillota</taxon>
        <taxon>Bacilli</taxon>
        <taxon>Bacillales</taxon>
        <taxon>Thermoactinomycetaceae</taxon>
        <taxon>Hazenella</taxon>
    </lineage>
</organism>
<feature type="transmembrane region" description="Helical" evidence="7">
    <location>
        <begin position="265"/>
        <end position="282"/>
    </location>
</feature>
<evidence type="ECO:0000256" key="5">
    <source>
        <dbReference type="ARBA" id="ARBA00023088"/>
    </source>
</evidence>
<feature type="region of interest" description="Disordered" evidence="6">
    <location>
        <begin position="82"/>
        <end position="233"/>
    </location>
</feature>
<name>A0A4R3LA46_9BACL</name>
<evidence type="ECO:0000256" key="1">
    <source>
        <dbReference type="ARBA" id="ARBA00004168"/>
    </source>
</evidence>
<evidence type="ECO:0000256" key="6">
    <source>
        <dbReference type="SAM" id="MobiDB-lite"/>
    </source>
</evidence>
<feature type="signal peptide" evidence="8">
    <location>
        <begin position="1"/>
        <end position="29"/>
    </location>
</feature>
<keyword evidence="2" id="KW-0134">Cell wall</keyword>
<feature type="chain" id="PRO_5020222330" evidence="8">
    <location>
        <begin position="30"/>
        <end position="288"/>
    </location>
</feature>
<evidence type="ECO:0000313" key="11">
    <source>
        <dbReference type="Proteomes" id="UP000294937"/>
    </source>
</evidence>
<feature type="compositionally biased region" description="Pro residues" evidence="6">
    <location>
        <begin position="206"/>
        <end position="223"/>
    </location>
</feature>
<protein>
    <submittedName>
        <fullName evidence="10">LPXTG-motif cell wall-anchored protein</fullName>
    </submittedName>
</protein>
<sequence length="288" mass="28714">MKRSTQVALRVSSLCLGLSLVAVPTVGFANEPAAEAVINDVVTVEQVAAAAKASVVEQVPVVAKAPVVQQAPVVAKAPVVEKAAPVSEEKAPLAKSINMSSKGKPKDPVDPDPPTDPGPVDPGPVDPGPVDPGPVDPGPVDPGPVDPGPVDPGPVDPGPVDPGPVDPGPVDPGPVDPGPTNPPGKPGTKPGKPGDKPSKPGKPGTKPTPQPPGGKPVPTPPVYAPDNPTGDKHVINLAAATGTGQTDTEEGGELPKTATSYPNQLFSGLGVMLLGALLFVFGRKKKVS</sequence>
<evidence type="ECO:0000259" key="9">
    <source>
        <dbReference type="PROSITE" id="PS50847"/>
    </source>
</evidence>
<keyword evidence="11" id="KW-1185">Reference proteome</keyword>
<dbReference type="PROSITE" id="PS50847">
    <property type="entry name" value="GRAM_POS_ANCHORING"/>
    <property type="match status" value="1"/>
</dbReference>
<evidence type="ECO:0000313" key="10">
    <source>
        <dbReference type="EMBL" id="TCS96703.1"/>
    </source>
</evidence>
<comment type="subcellular location">
    <subcellularLocation>
        <location evidence="1">Secreted</location>
        <location evidence="1">Cell wall</location>
        <topology evidence="1">Peptidoglycan-anchor</topology>
    </subcellularLocation>
</comment>
<evidence type="ECO:0000256" key="2">
    <source>
        <dbReference type="ARBA" id="ARBA00022512"/>
    </source>
</evidence>
<feature type="compositionally biased region" description="Pro residues" evidence="6">
    <location>
        <begin position="111"/>
        <end position="185"/>
    </location>
</feature>
<comment type="caution">
    <text evidence="10">The sequence shown here is derived from an EMBL/GenBank/DDBJ whole genome shotgun (WGS) entry which is preliminary data.</text>
</comment>
<dbReference type="EMBL" id="SMAG01000001">
    <property type="protein sequence ID" value="TCS96703.1"/>
    <property type="molecule type" value="Genomic_DNA"/>
</dbReference>
<dbReference type="Proteomes" id="UP000294937">
    <property type="component" value="Unassembled WGS sequence"/>
</dbReference>
<dbReference type="Pfam" id="PF00746">
    <property type="entry name" value="Gram_pos_anchor"/>
    <property type="match status" value="1"/>
</dbReference>
<reference evidence="10 11" key="1">
    <citation type="submission" date="2019-03" db="EMBL/GenBank/DDBJ databases">
        <title>Genomic Encyclopedia of Type Strains, Phase IV (KMG-IV): sequencing the most valuable type-strain genomes for metagenomic binning, comparative biology and taxonomic classification.</title>
        <authorList>
            <person name="Goeker M."/>
        </authorList>
    </citation>
    <scope>NUCLEOTIDE SEQUENCE [LARGE SCALE GENOMIC DNA]</scope>
    <source>
        <strain evidence="10 11">DSM 45707</strain>
    </source>
</reference>
<evidence type="ECO:0000256" key="8">
    <source>
        <dbReference type="SAM" id="SignalP"/>
    </source>
</evidence>
<evidence type="ECO:0000256" key="3">
    <source>
        <dbReference type="ARBA" id="ARBA00022525"/>
    </source>
</evidence>
<feature type="domain" description="Gram-positive cocci surface proteins LPxTG" evidence="9">
    <location>
        <begin position="254"/>
        <end position="288"/>
    </location>
</feature>
<dbReference type="NCBIfam" id="TIGR01167">
    <property type="entry name" value="LPXTG_anchor"/>
    <property type="match status" value="1"/>
</dbReference>
<dbReference type="AlphaFoldDB" id="A0A4R3LA46"/>
<keyword evidence="3" id="KW-0964">Secreted</keyword>
<evidence type="ECO:0000256" key="4">
    <source>
        <dbReference type="ARBA" id="ARBA00022729"/>
    </source>
</evidence>
<keyword evidence="4 8" id="KW-0732">Signal</keyword>
<keyword evidence="5" id="KW-0572">Peptidoglycan-anchor</keyword>
<dbReference type="InterPro" id="IPR019931">
    <property type="entry name" value="LPXTG_anchor"/>
</dbReference>
<keyword evidence="7" id="KW-0812">Transmembrane</keyword>
<gene>
    <name evidence="10" type="ORF">EDD58_101340</name>
</gene>
<keyword evidence="7" id="KW-1133">Transmembrane helix</keyword>
<dbReference type="RefSeq" id="WP_131923094.1">
    <property type="nucleotide sequence ID" value="NZ_SMAG01000001.1"/>
</dbReference>
<proteinExistence type="predicted"/>
<evidence type="ECO:0000256" key="7">
    <source>
        <dbReference type="SAM" id="Phobius"/>
    </source>
</evidence>
<keyword evidence="7" id="KW-0472">Membrane</keyword>